<keyword evidence="2" id="KW-1185">Reference proteome</keyword>
<protein>
    <submittedName>
        <fullName evidence="1">Fasciclin domain-containing protein</fullName>
    </submittedName>
</protein>
<sequence>MKSNYGKFGKFSKFSKFKLLALAKILGIMGLTSTSLLMSIASEAKEVRNTKPSIFNEPLYNRGKQPSVTIPVTKPTQPATEIPTVKPTQPATEIPTVKPTPTTPITEIKETRNLIVLANANGSFKTLIKALTAAGLTDTLQGDGPFTIFAPTDAAFAKLPQDAVRDLLKPENKEILLQVLTYHVVSGKVLSSDLKSGELKSLQGDPITVKVDTNGVQVNDAKVTKADIQGSNGVIHQIDTLILPPSI</sequence>
<evidence type="ECO:0000313" key="1">
    <source>
        <dbReference type="EMBL" id="MBE9218934.1"/>
    </source>
</evidence>
<organism evidence="1 2">
    <name type="scientific">Dolichospermum flos-aquae LEGE 04289</name>
    <dbReference type="NCBI Taxonomy" id="1828708"/>
    <lineage>
        <taxon>Bacteria</taxon>
        <taxon>Bacillati</taxon>
        <taxon>Cyanobacteriota</taxon>
        <taxon>Cyanophyceae</taxon>
        <taxon>Nostocales</taxon>
        <taxon>Aphanizomenonaceae</taxon>
        <taxon>Dolichospermum</taxon>
    </lineage>
</organism>
<comment type="caution">
    <text evidence="1">The sequence shown here is derived from an EMBL/GenBank/DDBJ whole genome shotgun (WGS) entry which is preliminary data.</text>
</comment>
<dbReference type="Proteomes" id="UP000597867">
    <property type="component" value="Unassembled WGS sequence"/>
</dbReference>
<dbReference type="EMBL" id="JADEWF010000024">
    <property type="protein sequence ID" value="MBE9218934.1"/>
    <property type="molecule type" value="Genomic_DNA"/>
</dbReference>
<gene>
    <name evidence="1" type="ORF">IQ222_09055</name>
</gene>
<name>A0ACC5Q1G6_DOLFA</name>
<evidence type="ECO:0000313" key="2">
    <source>
        <dbReference type="Proteomes" id="UP000597867"/>
    </source>
</evidence>
<reference evidence="1" key="1">
    <citation type="submission" date="2020-10" db="EMBL/GenBank/DDBJ databases">
        <authorList>
            <person name="Castelo-Branco R."/>
            <person name="Eusebio N."/>
            <person name="Adriana R."/>
            <person name="Vieira A."/>
            <person name="Brugerolle De Fraissinette N."/>
            <person name="Rezende De Castro R."/>
            <person name="Schneider M.P."/>
            <person name="Vasconcelos V."/>
            <person name="Leao P.N."/>
        </authorList>
    </citation>
    <scope>NUCLEOTIDE SEQUENCE</scope>
    <source>
        <strain evidence="1">LEGE 04289</strain>
    </source>
</reference>
<proteinExistence type="predicted"/>
<accession>A0ACC5Q1G6</accession>